<comment type="caution">
    <text evidence="1">The sequence shown here is derived from an EMBL/GenBank/DDBJ whole genome shotgun (WGS) entry which is preliminary data.</text>
</comment>
<dbReference type="EMBL" id="JAFNEN010000627">
    <property type="protein sequence ID" value="KAG8179418.1"/>
    <property type="molecule type" value="Genomic_DNA"/>
</dbReference>
<proteinExistence type="predicted"/>
<accession>A0AAV6U691</accession>
<organism evidence="1 2">
    <name type="scientific">Oedothorax gibbosus</name>
    <dbReference type="NCBI Taxonomy" id="931172"/>
    <lineage>
        <taxon>Eukaryota</taxon>
        <taxon>Metazoa</taxon>
        <taxon>Ecdysozoa</taxon>
        <taxon>Arthropoda</taxon>
        <taxon>Chelicerata</taxon>
        <taxon>Arachnida</taxon>
        <taxon>Araneae</taxon>
        <taxon>Araneomorphae</taxon>
        <taxon>Entelegynae</taxon>
        <taxon>Araneoidea</taxon>
        <taxon>Linyphiidae</taxon>
        <taxon>Erigoninae</taxon>
        <taxon>Oedothorax</taxon>
    </lineage>
</organism>
<name>A0AAV6U691_9ARAC</name>
<keyword evidence="2" id="KW-1185">Reference proteome</keyword>
<protein>
    <submittedName>
        <fullName evidence="1">Uncharacterized protein</fullName>
    </submittedName>
</protein>
<dbReference type="AlphaFoldDB" id="A0AAV6U691"/>
<dbReference type="Proteomes" id="UP000827092">
    <property type="component" value="Unassembled WGS sequence"/>
</dbReference>
<reference evidence="1 2" key="1">
    <citation type="journal article" date="2022" name="Nat. Ecol. Evol.">
        <title>A masculinizing supergene underlies an exaggerated male reproductive morph in a spider.</title>
        <authorList>
            <person name="Hendrickx F."/>
            <person name="De Corte Z."/>
            <person name="Sonet G."/>
            <person name="Van Belleghem S.M."/>
            <person name="Kostlbacher S."/>
            <person name="Vangestel C."/>
        </authorList>
    </citation>
    <scope>NUCLEOTIDE SEQUENCE [LARGE SCALE GENOMIC DNA]</scope>
    <source>
        <strain evidence="1">W744_W776</strain>
    </source>
</reference>
<evidence type="ECO:0000313" key="2">
    <source>
        <dbReference type="Proteomes" id="UP000827092"/>
    </source>
</evidence>
<sequence>MFSSEIPSICSKNDRLITRRMLRSRIFTPLTTPFVIREGGNSGISLQGSRPQVFLANELDTSRYRATEDGLQCVFIDENYFGHNVCCAG</sequence>
<evidence type="ECO:0000313" key="1">
    <source>
        <dbReference type="EMBL" id="KAG8179418.1"/>
    </source>
</evidence>
<gene>
    <name evidence="1" type="ORF">JTE90_026318</name>
</gene>